<feature type="region of interest" description="Disordered" evidence="1">
    <location>
        <begin position="20"/>
        <end position="51"/>
    </location>
</feature>
<evidence type="ECO:0000313" key="2">
    <source>
        <dbReference type="EMBL" id="MED6262488.1"/>
    </source>
</evidence>
<proteinExistence type="predicted"/>
<name>A0ABU7CHU9_9TELE</name>
<gene>
    <name evidence="2" type="ORF">ATANTOWER_020305</name>
</gene>
<feature type="compositionally biased region" description="Basic residues" evidence="1">
    <location>
        <begin position="33"/>
        <end position="44"/>
    </location>
</feature>
<evidence type="ECO:0000313" key="3">
    <source>
        <dbReference type="Proteomes" id="UP001345963"/>
    </source>
</evidence>
<organism evidence="2 3">
    <name type="scientific">Ataeniobius toweri</name>
    <dbReference type="NCBI Taxonomy" id="208326"/>
    <lineage>
        <taxon>Eukaryota</taxon>
        <taxon>Metazoa</taxon>
        <taxon>Chordata</taxon>
        <taxon>Craniata</taxon>
        <taxon>Vertebrata</taxon>
        <taxon>Euteleostomi</taxon>
        <taxon>Actinopterygii</taxon>
        <taxon>Neopterygii</taxon>
        <taxon>Teleostei</taxon>
        <taxon>Neoteleostei</taxon>
        <taxon>Acanthomorphata</taxon>
        <taxon>Ovalentaria</taxon>
        <taxon>Atherinomorphae</taxon>
        <taxon>Cyprinodontiformes</taxon>
        <taxon>Goodeidae</taxon>
        <taxon>Ataeniobius</taxon>
    </lineage>
</organism>
<dbReference type="Proteomes" id="UP001345963">
    <property type="component" value="Unassembled WGS sequence"/>
</dbReference>
<sequence>MVYGVRTFLQQSTLTYLPASDIPPPLTSPPGRKNNKLITNKHHSPPPADLSLCGYTHVPPLELHHLSSSKPAIPSTVSQPYSTSYKYNLPSNLEEFVSSGPKASARVHQ</sequence>
<comment type="caution">
    <text evidence="2">The sequence shown here is derived from an EMBL/GenBank/DDBJ whole genome shotgun (WGS) entry which is preliminary data.</text>
</comment>
<dbReference type="EMBL" id="JAHUTI010092810">
    <property type="protein sequence ID" value="MED6262488.1"/>
    <property type="molecule type" value="Genomic_DNA"/>
</dbReference>
<evidence type="ECO:0000256" key="1">
    <source>
        <dbReference type="SAM" id="MobiDB-lite"/>
    </source>
</evidence>
<keyword evidence="3" id="KW-1185">Reference proteome</keyword>
<protein>
    <submittedName>
        <fullName evidence="2">Uncharacterized protein</fullName>
    </submittedName>
</protein>
<reference evidence="2 3" key="1">
    <citation type="submission" date="2021-07" db="EMBL/GenBank/DDBJ databases">
        <authorList>
            <person name="Palmer J.M."/>
        </authorList>
    </citation>
    <scope>NUCLEOTIDE SEQUENCE [LARGE SCALE GENOMIC DNA]</scope>
    <source>
        <strain evidence="2 3">AT_MEX2019</strain>
        <tissue evidence="2">Muscle</tissue>
    </source>
</reference>
<accession>A0ABU7CHU9</accession>